<evidence type="ECO:0000313" key="2">
    <source>
        <dbReference type="EMBL" id="GFP83631.1"/>
    </source>
</evidence>
<keyword evidence="3" id="KW-1185">Reference proteome</keyword>
<dbReference type="EMBL" id="BMAC01000066">
    <property type="protein sequence ID" value="GFP83631.1"/>
    <property type="molecule type" value="Genomic_DNA"/>
</dbReference>
<evidence type="ECO:0000256" key="1">
    <source>
        <dbReference type="SAM" id="MobiDB-lite"/>
    </source>
</evidence>
<proteinExistence type="predicted"/>
<feature type="compositionally biased region" description="Polar residues" evidence="1">
    <location>
        <begin position="61"/>
        <end position="70"/>
    </location>
</feature>
<dbReference type="Proteomes" id="UP000653305">
    <property type="component" value="Unassembled WGS sequence"/>
</dbReference>
<organism evidence="2 3">
    <name type="scientific">Phtheirospermum japonicum</name>
    <dbReference type="NCBI Taxonomy" id="374723"/>
    <lineage>
        <taxon>Eukaryota</taxon>
        <taxon>Viridiplantae</taxon>
        <taxon>Streptophyta</taxon>
        <taxon>Embryophyta</taxon>
        <taxon>Tracheophyta</taxon>
        <taxon>Spermatophyta</taxon>
        <taxon>Magnoliopsida</taxon>
        <taxon>eudicotyledons</taxon>
        <taxon>Gunneridae</taxon>
        <taxon>Pentapetalae</taxon>
        <taxon>asterids</taxon>
        <taxon>lamiids</taxon>
        <taxon>Lamiales</taxon>
        <taxon>Orobanchaceae</taxon>
        <taxon>Orobanchaceae incertae sedis</taxon>
        <taxon>Phtheirospermum</taxon>
    </lineage>
</organism>
<feature type="compositionally biased region" description="Acidic residues" evidence="1">
    <location>
        <begin position="22"/>
        <end position="36"/>
    </location>
</feature>
<protein>
    <submittedName>
        <fullName evidence="2">Uncharacterized protein</fullName>
    </submittedName>
</protein>
<feature type="region of interest" description="Disordered" evidence="1">
    <location>
        <begin position="18"/>
        <end position="70"/>
    </location>
</feature>
<comment type="caution">
    <text evidence="2">The sequence shown here is derived from an EMBL/GenBank/DDBJ whole genome shotgun (WGS) entry which is preliminary data.</text>
</comment>
<evidence type="ECO:0000313" key="3">
    <source>
        <dbReference type="Proteomes" id="UP000653305"/>
    </source>
</evidence>
<reference evidence="2" key="1">
    <citation type="submission" date="2020-07" db="EMBL/GenBank/DDBJ databases">
        <title>Ethylene signaling mediates host invasion by parasitic plants.</title>
        <authorList>
            <person name="Yoshida S."/>
        </authorList>
    </citation>
    <scope>NUCLEOTIDE SEQUENCE</scope>
    <source>
        <strain evidence="2">Okayama</strain>
    </source>
</reference>
<sequence>MGSVKGKKQKINKIISNNDEYISSEEEEQSTEEDETERVQTSSILRVGSKKVMASGRGNLGKSTTSMAGY</sequence>
<name>A0A830BNR0_9LAMI</name>
<gene>
    <name evidence="2" type="ORF">PHJA_000506500</name>
</gene>
<dbReference type="AlphaFoldDB" id="A0A830BNR0"/>
<accession>A0A830BNR0</accession>